<sequence>MSAWRWTCPGAAPHLCAGHIKAAETTSPVVAWGAAVRVPGFALGDLAEEMRRGDATFTVPSVSSGGDDARQGKLVRCMDRRVGDVSALRAACVVYAARSIRFHADSLG</sequence>
<evidence type="ECO:0000313" key="1">
    <source>
        <dbReference type="EMBL" id="OEL28492.1"/>
    </source>
</evidence>
<evidence type="ECO:0000313" key="2">
    <source>
        <dbReference type="Proteomes" id="UP000095767"/>
    </source>
</evidence>
<dbReference type="AlphaFoldDB" id="A0A1E5VTS0"/>
<name>A0A1E5VTS0_9POAL</name>
<reference evidence="1 2" key="1">
    <citation type="submission" date="2016-09" db="EMBL/GenBank/DDBJ databases">
        <title>The draft genome of Dichanthelium oligosanthes: A C3 panicoid grass species.</title>
        <authorList>
            <person name="Studer A.J."/>
            <person name="Schnable J.C."/>
            <person name="Brutnell T.P."/>
        </authorList>
    </citation>
    <scope>NUCLEOTIDE SEQUENCE [LARGE SCALE GENOMIC DNA]</scope>
    <source>
        <strain evidence="2">cv. Kellogg 1175</strain>
        <tissue evidence="1">Leaf</tissue>
    </source>
</reference>
<keyword evidence="2" id="KW-1185">Reference proteome</keyword>
<proteinExistence type="predicted"/>
<dbReference type="EMBL" id="LWDX02029908">
    <property type="protein sequence ID" value="OEL28492.1"/>
    <property type="molecule type" value="Genomic_DNA"/>
</dbReference>
<gene>
    <name evidence="1" type="ORF">BAE44_0010485</name>
</gene>
<protein>
    <submittedName>
        <fullName evidence="1">Uncharacterized protein</fullName>
    </submittedName>
</protein>
<dbReference type="Proteomes" id="UP000095767">
    <property type="component" value="Unassembled WGS sequence"/>
</dbReference>
<comment type="caution">
    <text evidence="1">The sequence shown here is derived from an EMBL/GenBank/DDBJ whole genome shotgun (WGS) entry which is preliminary data.</text>
</comment>
<accession>A0A1E5VTS0</accession>
<dbReference type="PANTHER" id="PTHR33994">
    <property type="entry name" value="OS04G0515000 PROTEIN"/>
    <property type="match status" value="1"/>
</dbReference>
<dbReference type="PANTHER" id="PTHR33994:SF25">
    <property type="entry name" value="OS02G0619200 PROTEIN"/>
    <property type="match status" value="1"/>
</dbReference>
<organism evidence="1 2">
    <name type="scientific">Dichanthelium oligosanthes</name>
    <dbReference type="NCBI Taxonomy" id="888268"/>
    <lineage>
        <taxon>Eukaryota</taxon>
        <taxon>Viridiplantae</taxon>
        <taxon>Streptophyta</taxon>
        <taxon>Embryophyta</taxon>
        <taxon>Tracheophyta</taxon>
        <taxon>Spermatophyta</taxon>
        <taxon>Magnoliopsida</taxon>
        <taxon>Liliopsida</taxon>
        <taxon>Poales</taxon>
        <taxon>Poaceae</taxon>
        <taxon>PACMAD clade</taxon>
        <taxon>Panicoideae</taxon>
        <taxon>Panicodae</taxon>
        <taxon>Paniceae</taxon>
        <taxon>Dichantheliinae</taxon>
        <taxon>Dichanthelium</taxon>
    </lineage>
</organism>
<dbReference type="OrthoDB" id="692402at2759"/>